<proteinExistence type="predicted"/>
<keyword evidence="1" id="KW-0812">Transmembrane</keyword>
<evidence type="ECO:0000256" key="1">
    <source>
        <dbReference type="SAM" id="Phobius"/>
    </source>
</evidence>
<dbReference type="RefSeq" id="WP_233724569.1">
    <property type="nucleotide sequence ID" value="NZ_JAJVCN010000001.1"/>
</dbReference>
<dbReference type="EMBL" id="JAJVCN010000001">
    <property type="protein sequence ID" value="MCE7002999.1"/>
    <property type="molecule type" value="Genomic_DNA"/>
</dbReference>
<evidence type="ECO:0000313" key="3">
    <source>
        <dbReference type="Proteomes" id="UP001521150"/>
    </source>
</evidence>
<keyword evidence="3" id="KW-1185">Reference proteome</keyword>
<feature type="transmembrane region" description="Helical" evidence="1">
    <location>
        <begin position="43"/>
        <end position="64"/>
    </location>
</feature>
<gene>
    <name evidence="2" type="ORF">LWC34_09170</name>
</gene>
<protein>
    <submittedName>
        <fullName evidence="2">Uncharacterized protein</fullName>
    </submittedName>
</protein>
<comment type="caution">
    <text evidence="2">The sequence shown here is derived from an EMBL/GenBank/DDBJ whole genome shotgun (WGS) entry which is preliminary data.</text>
</comment>
<sequence length="334" mass="35659">MNIEEALKDVYERRAELTPSAERVRAAVAARTPVRARPSGRRIALLAAAAALLVAVPVVVAVSLSDSGRTSQVTPATTSAEPTKSAPVMRLQSTWLPDGFVETKRGFGPQDTGMHRSWTNKTDQGSVSVAFVPGGEFSAAVNVKPIQVNGTEGQMIEFGVTTHAAITWRVSPNEMARVDIQLVPDAMAVAQRVAASIKPVEFEASLPVQFGWLPAGVKFDGGQSESTNGKDVYTSMGLSATNAPALAALTIAPRRLDEPGMPSEPVTVLGKPGSYLTSPNRIVAQINETYWLSIFVRPYPEAALSKDDLVRIVDSLKLGDLNFGWVGQRGLPIK</sequence>
<name>A0ABS8Z526_9PSEU</name>
<organism evidence="2 3">
    <name type="scientific">Kibdelosporangium philippinense</name>
    <dbReference type="NCBI Taxonomy" id="211113"/>
    <lineage>
        <taxon>Bacteria</taxon>
        <taxon>Bacillati</taxon>
        <taxon>Actinomycetota</taxon>
        <taxon>Actinomycetes</taxon>
        <taxon>Pseudonocardiales</taxon>
        <taxon>Pseudonocardiaceae</taxon>
        <taxon>Kibdelosporangium</taxon>
    </lineage>
</organism>
<keyword evidence="1" id="KW-0472">Membrane</keyword>
<reference evidence="2 3" key="1">
    <citation type="submission" date="2021-12" db="EMBL/GenBank/DDBJ databases">
        <title>Genome sequence of Kibdelosporangium philippinense ATCC 49844.</title>
        <authorList>
            <person name="Fedorov E.A."/>
            <person name="Omeragic M."/>
            <person name="Shalygina K.F."/>
            <person name="Maclea K.S."/>
        </authorList>
    </citation>
    <scope>NUCLEOTIDE SEQUENCE [LARGE SCALE GENOMIC DNA]</scope>
    <source>
        <strain evidence="2 3">ATCC 49844</strain>
    </source>
</reference>
<dbReference type="Proteomes" id="UP001521150">
    <property type="component" value="Unassembled WGS sequence"/>
</dbReference>
<keyword evidence="1" id="KW-1133">Transmembrane helix</keyword>
<evidence type="ECO:0000313" key="2">
    <source>
        <dbReference type="EMBL" id="MCE7002999.1"/>
    </source>
</evidence>
<accession>A0ABS8Z526</accession>